<evidence type="ECO:0000313" key="1">
    <source>
        <dbReference type="EMBL" id="CAI9943531.1"/>
    </source>
</evidence>
<comment type="caution">
    <text evidence="1">The sequence shown here is derived from an EMBL/GenBank/DDBJ whole genome shotgun (WGS) entry which is preliminary data.</text>
</comment>
<name>A0AA86PPX1_9EUKA</name>
<gene>
    <name evidence="1" type="ORF">HINF_LOCUS31176</name>
    <name evidence="2" type="ORF">HINF_LOCUS39084</name>
</gene>
<dbReference type="AlphaFoldDB" id="A0AA86PPX1"/>
<evidence type="ECO:0000313" key="2">
    <source>
        <dbReference type="EMBL" id="CAL6041431.1"/>
    </source>
</evidence>
<keyword evidence="3" id="KW-1185">Reference proteome</keyword>
<protein>
    <submittedName>
        <fullName evidence="2">Hypothetical_protein</fullName>
    </submittedName>
</protein>
<dbReference type="EMBL" id="CATOUU010000716">
    <property type="protein sequence ID" value="CAI9943531.1"/>
    <property type="molecule type" value="Genomic_DNA"/>
</dbReference>
<proteinExistence type="predicted"/>
<evidence type="ECO:0000313" key="3">
    <source>
        <dbReference type="Proteomes" id="UP001642409"/>
    </source>
</evidence>
<dbReference type="Proteomes" id="UP001642409">
    <property type="component" value="Unassembled WGS sequence"/>
</dbReference>
<sequence length="103" mass="11963">MYVTLSTLNRGILPSATDLESNTTELNLSELDAARNEKRNRMNPSSITQNKAGIPAMPLQLQRSLIVHLYIQLYVYIQQYFTHKRTHLSLTQSLKFDNLFQFF</sequence>
<reference evidence="2 3" key="2">
    <citation type="submission" date="2024-07" db="EMBL/GenBank/DDBJ databases">
        <authorList>
            <person name="Akdeniz Z."/>
        </authorList>
    </citation>
    <scope>NUCLEOTIDE SEQUENCE [LARGE SCALE GENOMIC DNA]</scope>
</reference>
<accession>A0AA86PPX1</accession>
<reference evidence="1" key="1">
    <citation type="submission" date="2023-06" db="EMBL/GenBank/DDBJ databases">
        <authorList>
            <person name="Kurt Z."/>
        </authorList>
    </citation>
    <scope>NUCLEOTIDE SEQUENCE</scope>
</reference>
<organism evidence="1">
    <name type="scientific">Hexamita inflata</name>
    <dbReference type="NCBI Taxonomy" id="28002"/>
    <lineage>
        <taxon>Eukaryota</taxon>
        <taxon>Metamonada</taxon>
        <taxon>Diplomonadida</taxon>
        <taxon>Hexamitidae</taxon>
        <taxon>Hexamitinae</taxon>
        <taxon>Hexamita</taxon>
    </lineage>
</organism>
<dbReference type="EMBL" id="CAXDID020000150">
    <property type="protein sequence ID" value="CAL6041431.1"/>
    <property type="molecule type" value="Genomic_DNA"/>
</dbReference>